<feature type="region of interest" description="Disordered" evidence="1">
    <location>
        <begin position="507"/>
        <end position="549"/>
    </location>
</feature>
<protein>
    <recommendedName>
        <fullName evidence="6">Transmembrane protein</fullName>
    </recommendedName>
</protein>
<sequence>MKYLGFWVLVAFFLHIVCAHPAFSSKAAKRSLDDLCQLRQRVEACSSSENRRAAIILSEDDDDSSDPTPSHCTCTMVFFNIWSACRMASAGSVPQYDDWSSECETDSFEFTRDTSYGSIDIPTWAYVSVTNNTFNLAAALQETTSSASSWSLVQIIVSAFLGGGFVLMVLVLFRGYYKGQGYASLFKRNRRVRRGRPSTEWSIDDNDQVKDQEQVPDYRSDDESDFSLPASNGHGHFRSSSGVPLNALGADKSQRRSHPRSESLEGNKFTHVMKVFRNKMRSRPARPVLELDRDSKFKIDISTGIPSQRADSLLPTKLSSSISNAPEPPETIRADLGDEYMDDSRGTVLQDDESRMPTQMKHNRSPFYFLAVQHSSEGTPYEAVSQSEQLEQDVIDICPQADHEGPREEDDMERVEMHHSDQPTVPIQLIRSPRRILDLPPLPTSPPPVPPENERAFIRSPTPESMIPHQTPPPSPAVPRIPLPGQSKGPALYLDDSVVSHQNSVLSTDMLSTPPPSIKRDVSFQSASSQLARGPRPVPSKHSVSRSADISYESSIVATDAPTHYDAPQLLTLDVPPPAHPSISRSIGNAPLRVLHRSSRSQGSTSAEGWVSDAGLASRRFASSP</sequence>
<keyword evidence="2" id="KW-0472">Membrane</keyword>
<feature type="region of interest" description="Disordered" evidence="1">
    <location>
        <begin position="196"/>
        <end position="266"/>
    </location>
</feature>
<feature type="chain" id="PRO_5002316316" description="Transmembrane protein" evidence="3">
    <location>
        <begin position="20"/>
        <end position="625"/>
    </location>
</feature>
<evidence type="ECO:0000256" key="1">
    <source>
        <dbReference type="SAM" id="MobiDB-lite"/>
    </source>
</evidence>
<feature type="region of interest" description="Disordered" evidence="1">
    <location>
        <begin position="440"/>
        <end position="492"/>
    </location>
</feature>
<keyword evidence="2" id="KW-0812">Transmembrane</keyword>
<organism evidence="4 5">
    <name type="scientific">Fistulina hepatica ATCC 64428</name>
    <dbReference type="NCBI Taxonomy" id="1128425"/>
    <lineage>
        <taxon>Eukaryota</taxon>
        <taxon>Fungi</taxon>
        <taxon>Dikarya</taxon>
        <taxon>Basidiomycota</taxon>
        <taxon>Agaricomycotina</taxon>
        <taxon>Agaricomycetes</taxon>
        <taxon>Agaricomycetidae</taxon>
        <taxon>Agaricales</taxon>
        <taxon>Fistulinaceae</taxon>
        <taxon>Fistulina</taxon>
    </lineage>
</organism>
<feature type="compositionally biased region" description="Pro residues" evidence="1">
    <location>
        <begin position="470"/>
        <end position="482"/>
    </location>
</feature>
<name>A0A0D7AMT2_9AGAR</name>
<accession>A0A0D7AMT2</accession>
<dbReference type="Proteomes" id="UP000054144">
    <property type="component" value="Unassembled WGS sequence"/>
</dbReference>
<gene>
    <name evidence="4" type="ORF">FISHEDRAFT_55416</name>
</gene>
<keyword evidence="3" id="KW-0732">Signal</keyword>
<keyword evidence="5" id="KW-1185">Reference proteome</keyword>
<keyword evidence="2" id="KW-1133">Transmembrane helix</keyword>
<evidence type="ECO:0000313" key="4">
    <source>
        <dbReference type="EMBL" id="KIY53054.1"/>
    </source>
</evidence>
<dbReference type="EMBL" id="KN881628">
    <property type="protein sequence ID" value="KIY53054.1"/>
    <property type="molecule type" value="Genomic_DNA"/>
</dbReference>
<feature type="compositionally biased region" description="Basic and acidic residues" evidence="1">
    <location>
        <begin position="207"/>
        <end position="221"/>
    </location>
</feature>
<feature type="signal peptide" evidence="3">
    <location>
        <begin position="1"/>
        <end position="19"/>
    </location>
</feature>
<evidence type="ECO:0008006" key="6">
    <source>
        <dbReference type="Google" id="ProtNLM"/>
    </source>
</evidence>
<evidence type="ECO:0000256" key="2">
    <source>
        <dbReference type="SAM" id="Phobius"/>
    </source>
</evidence>
<feature type="region of interest" description="Disordered" evidence="1">
    <location>
        <begin position="568"/>
        <end position="625"/>
    </location>
</feature>
<dbReference type="AlphaFoldDB" id="A0A0D7AMT2"/>
<dbReference type="OrthoDB" id="3062174at2759"/>
<feature type="transmembrane region" description="Helical" evidence="2">
    <location>
        <begin position="150"/>
        <end position="173"/>
    </location>
</feature>
<reference evidence="4 5" key="1">
    <citation type="journal article" date="2015" name="Fungal Genet. Biol.">
        <title>Evolution of novel wood decay mechanisms in Agaricales revealed by the genome sequences of Fistulina hepatica and Cylindrobasidium torrendii.</title>
        <authorList>
            <person name="Floudas D."/>
            <person name="Held B.W."/>
            <person name="Riley R."/>
            <person name="Nagy L.G."/>
            <person name="Koehler G."/>
            <person name="Ransdell A.S."/>
            <person name="Younus H."/>
            <person name="Chow J."/>
            <person name="Chiniquy J."/>
            <person name="Lipzen A."/>
            <person name="Tritt A."/>
            <person name="Sun H."/>
            <person name="Haridas S."/>
            <person name="LaButti K."/>
            <person name="Ohm R.A."/>
            <person name="Kues U."/>
            <person name="Blanchette R.A."/>
            <person name="Grigoriev I.V."/>
            <person name="Minto R.E."/>
            <person name="Hibbett D.S."/>
        </authorList>
    </citation>
    <scope>NUCLEOTIDE SEQUENCE [LARGE SCALE GENOMIC DNA]</scope>
    <source>
        <strain evidence="4 5">ATCC 64428</strain>
    </source>
</reference>
<evidence type="ECO:0000256" key="3">
    <source>
        <dbReference type="SAM" id="SignalP"/>
    </source>
</evidence>
<proteinExistence type="predicted"/>
<evidence type="ECO:0000313" key="5">
    <source>
        <dbReference type="Proteomes" id="UP000054144"/>
    </source>
</evidence>
<feature type="compositionally biased region" description="Pro residues" evidence="1">
    <location>
        <begin position="440"/>
        <end position="451"/>
    </location>
</feature>